<proteinExistence type="predicted"/>
<dbReference type="InterPro" id="IPR001387">
    <property type="entry name" value="Cro/C1-type_HTH"/>
</dbReference>
<dbReference type="Gene3D" id="1.10.260.40">
    <property type="entry name" value="lambda repressor-like DNA-binding domains"/>
    <property type="match status" value="1"/>
</dbReference>
<feature type="domain" description="HTH cro/C1-type" evidence="1">
    <location>
        <begin position="12"/>
        <end position="62"/>
    </location>
</feature>
<sequence length="390" mass="42738">MGIETFGEALRRLRAGMSLRELARIAHCSKSYIADLESGRRSPTMTVATALDKVLRANGQLVTLADRRQRAVVWPAASMEALPPAGEVMTDPRRYMGGSVVKELRLRLDASKAEDGTLGSSAALPGVRAVITVVQHCVREVRPQIRRQLLTVGAEAAEFIGWLYRDLRDLPTATYWYDRAVEWAQEADDSPMQGYVLLRKSQLAYDRQDALKVLTLAEAAQHSSTRLPIGVRAEVLQQQALGLAMMGEPVREVEMKLDEARGLLPAVSEEPGTLGSSFTEHVLLLRSSACFTEAGKPARAAEILESIIAGGSLSYRDVGYFQARHAAGLALIGEPDQAATLGLAAGRVARATRSWRTITVLGDVVESMDRWRRRPQVRALRDFLADRPVA</sequence>
<dbReference type="CDD" id="cd00093">
    <property type="entry name" value="HTH_XRE"/>
    <property type="match status" value="1"/>
</dbReference>
<protein>
    <recommendedName>
        <fullName evidence="1">HTH cro/C1-type domain-containing protein</fullName>
    </recommendedName>
</protein>
<reference evidence="3" key="1">
    <citation type="journal article" date="2019" name="Int. J. Syst. Evol. Microbiol.">
        <title>The Global Catalogue of Microorganisms (GCM) 10K type strain sequencing project: providing services to taxonomists for standard genome sequencing and annotation.</title>
        <authorList>
            <consortium name="The Broad Institute Genomics Platform"/>
            <consortium name="The Broad Institute Genome Sequencing Center for Infectious Disease"/>
            <person name="Wu L."/>
            <person name="Ma J."/>
        </authorList>
    </citation>
    <scope>NUCLEOTIDE SEQUENCE [LARGE SCALE GENOMIC DNA]</scope>
    <source>
        <strain evidence="3">JCM 17388</strain>
    </source>
</reference>
<dbReference type="SUPFAM" id="SSF47413">
    <property type="entry name" value="lambda repressor-like DNA-binding domains"/>
    <property type="match status" value="1"/>
</dbReference>
<gene>
    <name evidence="2" type="ORF">GCM10022252_16660</name>
</gene>
<dbReference type="Pfam" id="PF13560">
    <property type="entry name" value="HTH_31"/>
    <property type="match status" value="1"/>
</dbReference>
<evidence type="ECO:0000313" key="2">
    <source>
        <dbReference type="EMBL" id="GAA4185740.1"/>
    </source>
</evidence>
<name>A0ABP8AL01_9ACTN</name>
<evidence type="ECO:0000259" key="1">
    <source>
        <dbReference type="PROSITE" id="PS50943"/>
    </source>
</evidence>
<organism evidence="2 3">
    <name type="scientific">Streptosporangium oxazolinicum</name>
    <dbReference type="NCBI Taxonomy" id="909287"/>
    <lineage>
        <taxon>Bacteria</taxon>
        <taxon>Bacillati</taxon>
        <taxon>Actinomycetota</taxon>
        <taxon>Actinomycetes</taxon>
        <taxon>Streptosporangiales</taxon>
        <taxon>Streptosporangiaceae</taxon>
        <taxon>Streptosporangium</taxon>
    </lineage>
</organism>
<dbReference type="Proteomes" id="UP001501251">
    <property type="component" value="Unassembled WGS sequence"/>
</dbReference>
<evidence type="ECO:0000313" key="3">
    <source>
        <dbReference type="Proteomes" id="UP001501251"/>
    </source>
</evidence>
<dbReference type="PROSITE" id="PS50943">
    <property type="entry name" value="HTH_CROC1"/>
    <property type="match status" value="1"/>
</dbReference>
<dbReference type="SMART" id="SM00530">
    <property type="entry name" value="HTH_XRE"/>
    <property type="match status" value="1"/>
</dbReference>
<dbReference type="RefSeq" id="WP_344916644.1">
    <property type="nucleotide sequence ID" value="NZ_BAABAQ010000002.1"/>
</dbReference>
<comment type="caution">
    <text evidence="2">The sequence shown here is derived from an EMBL/GenBank/DDBJ whole genome shotgun (WGS) entry which is preliminary data.</text>
</comment>
<accession>A0ABP8AL01</accession>
<keyword evidence="3" id="KW-1185">Reference proteome</keyword>
<dbReference type="EMBL" id="BAABAQ010000002">
    <property type="protein sequence ID" value="GAA4185740.1"/>
    <property type="molecule type" value="Genomic_DNA"/>
</dbReference>
<dbReference type="InterPro" id="IPR010982">
    <property type="entry name" value="Lambda_DNA-bd_dom_sf"/>
</dbReference>